<dbReference type="GO" id="GO:0006355">
    <property type="term" value="P:regulation of DNA-templated transcription"/>
    <property type="evidence" value="ECO:0007669"/>
    <property type="project" value="InterPro"/>
</dbReference>
<dbReference type="EMBL" id="CABPSX010000002">
    <property type="protein sequence ID" value="VVG70701.1"/>
    <property type="molecule type" value="Genomic_DNA"/>
</dbReference>
<dbReference type="SUPFAM" id="SSF47598">
    <property type="entry name" value="Ribbon-helix-helix"/>
    <property type="match status" value="1"/>
</dbReference>
<dbReference type="Gene3D" id="1.10.1220.10">
    <property type="entry name" value="Met repressor-like"/>
    <property type="match status" value="1"/>
</dbReference>
<reference evidence="2 3" key="1">
    <citation type="submission" date="2019-08" db="EMBL/GenBank/DDBJ databases">
        <authorList>
            <person name="Peeters C."/>
        </authorList>
    </citation>
    <scope>NUCLEOTIDE SEQUENCE [LARGE SCALE GENOMIC DNA]</scope>
    <source>
        <strain evidence="2 3">LMG 18089</strain>
    </source>
</reference>
<evidence type="ECO:0000313" key="3">
    <source>
        <dbReference type="Proteomes" id="UP000364291"/>
    </source>
</evidence>
<organism evidence="2 3">
    <name type="scientific">Pandoraea apista</name>
    <dbReference type="NCBI Taxonomy" id="93218"/>
    <lineage>
        <taxon>Bacteria</taxon>
        <taxon>Pseudomonadati</taxon>
        <taxon>Pseudomonadota</taxon>
        <taxon>Betaproteobacteria</taxon>
        <taxon>Burkholderiales</taxon>
        <taxon>Burkholderiaceae</taxon>
        <taxon>Pandoraea</taxon>
    </lineage>
</organism>
<dbReference type="InterPro" id="IPR010985">
    <property type="entry name" value="Ribbon_hlx_hlx"/>
</dbReference>
<dbReference type="InterPro" id="IPR005569">
    <property type="entry name" value="Arc_DNA-bd_dom"/>
</dbReference>
<dbReference type="Pfam" id="PF03869">
    <property type="entry name" value="Arc"/>
    <property type="match status" value="1"/>
</dbReference>
<protein>
    <recommendedName>
        <fullName evidence="1">Arc-like DNA binding domain-containing protein</fullName>
    </recommendedName>
</protein>
<gene>
    <name evidence="2" type="ORF">PAP18089_01665</name>
</gene>
<accession>A0A5E5P269</accession>
<dbReference type="OrthoDB" id="8117140at2"/>
<sequence>MRGARAMPQVNIRMPEDLKRELEADAAKNFRTLTAEILSRLVAGRAKENAQPVAAGQASVTQ</sequence>
<evidence type="ECO:0000259" key="1">
    <source>
        <dbReference type="Pfam" id="PF03869"/>
    </source>
</evidence>
<name>A0A5E5P269_9BURK</name>
<dbReference type="GO" id="GO:0003677">
    <property type="term" value="F:DNA binding"/>
    <property type="evidence" value="ECO:0007669"/>
    <property type="project" value="InterPro"/>
</dbReference>
<dbReference type="InterPro" id="IPR013321">
    <property type="entry name" value="Arc_rbn_hlx_hlx"/>
</dbReference>
<dbReference type="AlphaFoldDB" id="A0A5E5P269"/>
<evidence type="ECO:0000313" key="2">
    <source>
        <dbReference type="EMBL" id="VVG70701.1"/>
    </source>
</evidence>
<proteinExistence type="predicted"/>
<feature type="domain" description="Arc-like DNA binding" evidence="1">
    <location>
        <begin position="4"/>
        <end position="43"/>
    </location>
</feature>
<dbReference type="Proteomes" id="UP000364291">
    <property type="component" value="Unassembled WGS sequence"/>
</dbReference>